<protein>
    <submittedName>
        <fullName evidence="2">Prevent-host-death protein</fullName>
    </submittedName>
</protein>
<keyword evidence="3" id="KW-1185">Reference proteome</keyword>
<evidence type="ECO:0000313" key="3">
    <source>
        <dbReference type="Proteomes" id="UP000272412"/>
    </source>
</evidence>
<dbReference type="AlphaFoldDB" id="A0A3N4NG25"/>
<proteinExistence type="inferred from homology"/>
<accession>A0A3N4NG25</accession>
<dbReference type="SUPFAM" id="SSF143120">
    <property type="entry name" value="YefM-like"/>
    <property type="match status" value="1"/>
</dbReference>
<name>A0A3N4NG25_9NEIS</name>
<comment type="caution">
    <text evidence="2">The sequence shown here is derived from an EMBL/GenBank/DDBJ whole genome shotgun (WGS) entry which is preliminary data.</text>
</comment>
<dbReference type="EMBL" id="RPFL01000021">
    <property type="protein sequence ID" value="RPD86143.1"/>
    <property type="molecule type" value="Genomic_DNA"/>
</dbReference>
<dbReference type="InterPro" id="IPR036165">
    <property type="entry name" value="YefM-like_sf"/>
</dbReference>
<comment type="similarity">
    <text evidence="1">Belongs to the phD/YefM antitoxin family.</text>
</comment>
<dbReference type="RefSeq" id="WP_123804479.1">
    <property type="nucleotide sequence ID" value="NZ_RPFL01000021.1"/>
</dbReference>
<evidence type="ECO:0000313" key="2">
    <source>
        <dbReference type="EMBL" id="RPD86143.1"/>
    </source>
</evidence>
<dbReference type="OrthoDB" id="9800503at2"/>
<sequence>MHANLQDVYDNFNYLARRAFEGEHVIISKYGQPYVQLIPAIKKQRTPGRLLKSMNGKKIPTLLEINQGDSEIEGLFEGSL</sequence>
<dbReference type="Proteomes" id="UP000272412">
    <property type="component" value="Unassembled WGS sequence"/>
</dbReference>
<gene>
    <name evidence="2" type="ORF">EGK74_08615</name>
</gene>
<evidence type="ECO:0000256" key="1">
    <source>
        <dbReference type="ARBA" id="ARBA00009981"/>
    </source>
</evidence>
<reference evidence="2 3" key="1">
    <citation type="submission" date="2018-11" db="EMBL/GenBank/DDBJ databases">
        <title>Neisseria weixii sp. nov. isolated from the rectal contents of plateau pika (Ochotona cruzoniae).</title>
        <authorList>
            <person name="Zhang G."/>
        </authorList>
    </citation>
    <scope>NUCLEOTIDE SEQUENCE [LARGE SCALE GENOMIC DNA]</scope>
    <source>
        <strain evidence="2 3">10009</strain>
    </source>
</reference>
<organism evidence="2 3">
    <name type="scientific">Neisseria weixii</name>
    <dbReference type="NCBI Taxonomy" id="1853276"/>
    <lineage>
        <taxon>Bacteria</taxon>
        <taxon>Pseudomonadati</taxon>
        <taxon>Pseudomonadota</taxon>
        <taxon>Betaproteobacteria</taxon>
        <taxon>Neisseriales</taxon>
        <taxon>Neisseriaceae</taxon>
        <taxon>Neisseria</taxon>
    </lineage>
</organism>